<keyword evidence="12 19" id="KW-1133">Transmembrane helix</keyword>
<keyword evidence="8 19" id="KW-0169">Cobalamin biosynthesis</keyword>
<evidence type="ECO:0000256" key="5">
    <source>
        <dbReference type="ARBA" id="ARBA00013200"/>
    </source>
</evidence>
<evidence type="ECO:0000256" key="10">
    <source>
        <dbReference type="ARBA" id="ARBA00022692"/>
    </source>
</evidence>
<keyword evidence="21" id="KW-1185">Reference proteome</keyword>
<evidence type="ECO:0000256" key="15">
    <source>
        <dbReference type="ARBA" id="ARBA00032605"/>
    </source>
</evidence>
<evidence type="ECO:0000256" key="3">
    <source>
        <dbReference type="ARBA" id="ARBA00004663"/>
    </source>
</evidence>
<evidence type="ECO:0000256" key="17">
    <source>
        <dbReference type="ARBA" id="ARBA00048623"/>
    </source>
</evidence>
<evidence type="ECO:0000256" key="11">
    <source>
        <dbReference type="ARBA" id="ARBA00022842"/>
    </source>
</evidence>
<dbReference type="PANTHER" id="PTHR34148:SF1">
    <property type="entry name" value="ADENOSYLCOBINAMIDE-GDP RIBAZOLETRANSFERASE"/>
    <property type="match status" value="1"/>
</dbReference>
<dbReference type="AlphaFoldDB" id="A0A1T4SJB3"/>
<organism evidence="20 21">
    <name type="scientific">Consotaella salsifontis</name>
    <dbReference type="NCBI Taxonomy" id="1365950"/>
    <lineage>
        <taxon>Bacteria</taxon>
        <taxon>Pseudomonadati</taxon>
        <taxon>Pseudomonadota</taxon>
        <taxon>Alphaproteobacteria</taxon>
        <taxon>Hyphomicrobiales</taxon>
        <taxon>Aurantimonadaceae</taxon>
        <taxon>Consotaella</taxon>
    </lineage>
</organism>
<evidence type="ECO:0000256" key="19">
    <source>
        <dbReference type="HAMAP-Rule" id="MF_00719"/>
    </source>
</evidence>
<dbReference type="GO" id="GO:0051073">
    <property type="term" value="F:adenosylcobinamide-GDP ribazoletransferase activity"/>
    <property type="evidence" value="ECO:0007669"/>
    <property type="project" value="UniProtKB-UniRule"/>
</dbReference>
<comment type="subcellular location">
    <subcellularLocation>
        <location evidence="2 19">Cell membrane</location>
        <topology evidence="2 19">Multi-pass membrane protein</topology>
    </subcellularLocation>
</comment>
<dbReference type="Pfam" id="PF02654">
    <property type="entry name" value="CobS"/>
    <property type="match status" value="1"/>
</dbReference>
<evidence type="ECO:0000256" key="1">
    <source>
        <dbReference type="ARBA" id="ARBA00001946"/>
    </source>
</evidence>
<evidence type="ECO:0000256" key="2">
    <source>
        <dbReference type="ARBA" id="ARBA00004651"/>
    </source>
</evidence>
<comment type="function">
    <text evidence="14 19">Joins adenosylcobinamide-GDP and alpha-ribazole to generate adenosylcobalamin (Ado-cobalamin). Also synthesizes adenosylcobalamin 5'-phosphate from adenosylcobinamide-GDP and alpha-ribazole 5'-phosphate.</text>
</comment>
<dbReference type="STRING" id="1365950.SAMN05428963_11164"/>
<reference evidence="21" key="1">
    <citation type="submission" date="2017-02" db="EMBL/GenBank/DDBJ databases">
        <authorList>
            <person name="Varghese N."/>
            <person name="Submissions S."/>
        </authorList>
    </citation>
    <scope>NUCLEOTIDE SEQUENCE [LARGE SCALE GENOMIC DNA]</scope>
    <source>
        <strain evidence="21">USBA 369</strain>
    </source>
</reference>
<evidence type="ECO:0000256" key="13">
    <source>
        <dbReference type="ARBA" id="ARBA00023136"/>
    </source>
</evidence>
<proteinExistence type="inferred from homology"/>
<dbReference type="EC" id="2.7.8.26" evidence="5 19"/>
<feature type="transmembrane region" description="Helical" evidence="19">
    <location>
        <begin position="179"/>
        <end position="198"/>
    </location>
</feature>
<protein>
    <recommendedName>
        <fullName evidence="6 19">Adenosylcobinamide-GDP ribazoletransferase</fullName>
        <ecNumber evidence="5 19">2.7.8.26</ecNumber>
    </recommendedName>
    <alternativeName>
        <fullName evidence="16 19">Cobalamin synthase</fullName>
    </alternativeName>
    <alternativeName>
        <fullName evidence="15 19">Cobalamin-5'-phosphate synthase</fullName>
    </alternativeName>
</protein>
<dbReference type="GO" id="GO:0009236">
    <property type="term" value="P:cobalamin biosynthetic process"/>
    <property type="evidence" value="ECO:0007669"/>
    <property type="project" value="UniProtKB-UniRule"/>
</dbReference>
<dbReference type="HAMAP" id="MF_00719">
    <property type="entry name" value="CobS"/>
    <property type="match status" value="1"/>
</dbReference>
<evidence type="ECO:0000256" key="4">
    <source>
        <dbReference type="ARBA" id="ARBA00010561"/>
    </source>
</evidence>
<comment type="cofactor">
    <cofactor evidence="1 19">
        <name>Mg(2+)</name>
        <dbReference type="ChEBI" id="CHEBI:18420"/>
    </cofactor>
</comment>
<gene>
    <name evidence="19" type="primary">cobS</name>
    <name evidence="20" type="ORF">SAMN05428963_11164</name>
</gene>
<keyword evidence="13 19" id="KW-0472">Membrane</keyword>
<dbReference type="UniPathway" id="UPA00148">
    <property type="reaction ID" value="UER00238"/>
</dbReference>
<comment type="catalytic activity">
    <reaction evidence="17 19">
        <text>alpha-ribazole + adenosylcob(III)inamide-GDP = adenosylcob(III)alamin + GMP + H(+)</text>
        <dbReference type="Rhea" id="RHEA:16049"/>
        <dbReference type="ChEBI" id="CHEBI:10329"/>
        <dbReference type="ChEBI" id="CHEBI:15378"/>
        <dbReference type="ChEBI" id="CHEBI:18408"/>
        <dbReference type="ChEBI" id="CHEBI:58115"/>
        <dbReference type="ChEBI" id="CHEBI:60487"/>
        <dbReference type="EC" id="2.7.8.26"/>
    </reaction>
</comment>
<evidence type="ECO:0000313" key="21">
    <source>
        <dbReference type="Proteomes" id="UP000190135"/>
    </source>
</evidence>
<dbReference type="InterPro" id="IPR003805">
    <property type="entry name" value="CobS"/>
</dbReference>
<evidence type="ECO:0000256" key="18">
    <source>
        <dbReference type="ARBA" id="ARBA00049504"/>
    </source>
</evidence>
<comment type="pathway">
    <text evidence="3 19">Cofactor biosynthesis; adenosylcobalamin biosynthesis; adenosylcobalamin from cob(II)yrinate a,c-diamide: step 7/7.</text>
</comment>
<evidence type="ECO:0000256" key="14">
    <source>
        <dbReference type="ARBA" id="ARBA00025228"/>
    </source>
</evidence>
<dbReference type="RefSeq" id="WP_078709337.1">
    <property type="nucleotide sequence ID" value="NZ_FUXL01000011.1"/>
</dbReference>
<dbReference type="PANTHER" id="PTHR34148">
    <property type="entry name" value="ADENOSYLCOBINAMIDE-GDP RIBAZOLETRANSFERASE"/>
    <property type="match status" value="1"/>
</dbReference>
<evidence type="ECO:0000256" key="16">
    <source>
        <dbReference type="ARBA" id="ARBA00032853"/>
    </source>
</evidence>
<feature type="transmembrane region" description="Helical" evidence="19">
    <location>
        <begin position="204"/>
        <end position="225"/>
    </location>
</feature>
<name>A0A1T4SJB3_9HYPH</name>
<dbReference type="GO" id="GO:0005886">
    <property type="term" value="C:plasma membrane"/>
    <property type="evidence" value="ECO:0007669"/>
    <property type="project" value="UniProtKB-SubCell"/>
</dbReference>
<accession>A0A1T4SJB3</accession>
<feature type="transmembrane region" description="Helical" evidence="19">
    <location>
        <begin position="108"/>
        <end position="126"/>
    </location>
</feature>
<dbReference type="Proteomes" id="UP000190135">
    <property type="component" value="Unassembled WGS sequence"/>
</dbReference>
<feature type="transmembrane region" description="Helical" evidence="19">
    <location>
        <begin position="32"/>
        <end position="55"/>
    </location>
</feature>
<evidence type="ECO:0000256" key="7">
    <source>
        <dbReference type="ARBA" id="ARBA00022475"/>
    </source>
</evidence>
<evidence type="ECO:0000256" key="12">
    <source>
        <dbReference type="ARBA" id="ARBA00022989"/>
    </source>
</evidence>
<sequence length="258" mass="26297">MLHPTLRSLAFLTRLPPSKSSFFGEHRLGDDIAAFPLAGLVAAAPSALILLLAGWTDLSPLAGTTLAIAAMVWVTGALHEDGLGDVADGLGGHRPAERALAIMKDSRVGSYGALALILSILCRIAFLSDVAAAAPAGVAILYLGIAAFSRGVMAWMWASLPSADPGGLADSAGQPSRRGACASLALGLALYVAAVLLGTPSWQVALLALAVPLILAAAVFLWFAAMLKRRLGGQTGDALGATQQLTEIALLLGLAAML</sequence>
<feature type="transmembrane region" description="Helical" evidence="19">
    <location>
        <begin position="132"/>
        <end position="158"/>
    </location>
</feature>
<comment type="similarity">
    <text evidence="4 19">Belongs to the CobS family.</text>
</comment>
<dbReference type="EMBL" id="FUXL01000011">
    <property type="protein sequence ID" value="SKA28276.1"/>
    <property type="molecule type" value="Genomic_DNA"/>
</dbReference>
<keyword evidence="7 19" id="KW-1003">Cell membrane</keyword>
<evidence type="ECO:0000256" key="6">
    <source>
        <dbReference type="ARBA" id="ARBA00015850"/>
    </source>
</evidence>
<keyword evidence="9 19" id="KW-0808">Transferase</keyword>
<evidence type="ECO:0000256" key="9">
    <source>
        <dbReference type="ARBA" id="ARBA00022679"/>
    </source>
</evidence>
<keyword evidence="11 19" id="KW-0460">Magnesium</keyword>
<comment type="catalytic activity">
    <reaction evidence="18 19">
        <text>alpha-ribazole 5'-phosphate + adenosylcob(III)inamide-GDP = adenosylcob(III)alamin 5'-phosphate + GMP + H(+)</text>
        <dbReference type="Rhea" id="RHEA:23560"/>
        <dbReference type="ChEBI" id="CHEBI:15378"/>
        <dbReference type="ChEBI" id="CHEBI:57918"/>
        <dbReference type="ChEBI" id="CHEBI:58115"/>
        <dbReference type="ChEBI" id="CHEBI:60487"/>
        <dbReference type="ChEBI" id="CHEBI:60493"/>
        <dbReference type="EC" id="2.7.8.26"/>
    </reaction>
</comment>
<evidence type="ECO:0000256" key="8">
    <source>
        <dbReference type="ARBA" id="ARBA00022573"/>
    </source>
</evidence>
<keyword evidence="10 19" id="KW-0812">Transmembrane</keyword>
<evidence type="ECO:0000313" key="20">
    <source>
        <dbReference type="EMBL" id="SKA28276.1"/>
    </source>
</evidence>
<dbReference type="GO" id="GO:0008818">
    <property type="term" value="F:cobalamin 5'-phosphate synthase activity"/>
    <property type="evidence" value="ECO:0007669"/>
    <property type="project" value="UniProtKB-UniRule"/>
</dbReference>